<dbReference type="AlphaFoldDB" id="B6QUQ0"/>
<evidence type="ECO:0000256" key="1">
    <source>
        <dbReference type="SAM" id="MobiDB-lite"/>
    </source>
</evidence>
<dbReference type="HOGENOM" id="CLU_2513355_0_0_1"/>
<accession>B6QUQ0</accession>
<name>B6QUQ0_TALMQ</name>
<feature type="region of interest" description="Disordered" evidence="1">
    <location>
        <begin position="1"/>
        <end position="42"/>
    </location>
</feature>
<protein>
    <submittedName>
        <fullName evidence="2">Uncharacterized protein</fullName>
    </submittedName>
</protein>
<dbReference type="VEuPathDB" id="FungiDB:PMAA_010070"/>
<dbReference type="Proteomes" id="UP000001294">
    <property type="component" value="Unassembled WGS sequence"/>
</dbReference>
<feature type="compositionally biased region" description="Low complexity" evidence="1">
    <location>
        <begin position="1"/>
        <end position="24"/>
    </location>
</feature>
<dbReference type="EMBL" id="DS995906">
    <property type="protein sequence ID" value="EEA18724.1"/>
    <property type="molecule type" value="Genomic_DNA"/>
</dbReference>
<evidence type="ECO:0000313" key="2">
    <source>
        <dbReference type="EMBL" id="EEA18724.1"/>
    </source>
</evidence>
<evidence type="ECO:0000313" key="3">
    <source>
        <dbReference type="Proteomes" id="UP000001294"/>
    </source>
</evidence>
<organism evidence="2 3">
    <name type="scientific">Talaromyces marneffei (strain ATCC 18224 / CBS 334.59 / QM 7333)</name>
    <name type="common">Penicillium marneffei</name>
    <dbReference type="NCBI Taxonomy" id="441960"/>
    <lineage>
        <taxon>Eukaryota</taxon>
        <taxon>Fungi</taxon>
        <taxon>Dikarya</taxon>
        <taxon>Ascomycota</taxon>
        <taxon>Pezizomycotina</taxon>
        <taxon>Eurotiomycetes</taxon>
        <taxon>Eurotiomycetidae</taxon>
        <taxon>Eurotiales</taxon>
        <taxon>Trichocomaceae</taxon>
        <taxon>Talaromyces</taxon>
        <taxon>Talaromyces sect. Talaromyces</taxon>
    </lineage>
</organism>
<sequence>MSSSSTKSLGTQSLNQKGSSSSSSNTYTKQAITPDAVGEEDELDLNWIQKKYTELQEKGIPEKEQTRKKQWDDMEEIDSFRLAAD</sequence>
<feature type="region of interest" description="Disordered" evidence="1">
    <location>
        <begin position="58"/>
        <end position="85"/>
    </location>
</feature>
<gene>
    <name evidence="2" type="ORF">PMAA_010070</name>
</gene>
<feature type="compositionally biased region" description="Basic and acidic residues" evidence="1">
    <location>
        <begin position="58"/>
        <end position="72"/>
    </location>
</feature>
<proteinExistence type="predicted"/>
<keyword evidence="3" id="KW-1185">Reference proteome</keyword>
<reference evidence="3" key="1">
    <citation type="journal article" date="2015" name="Genome Announc.">
        <title>Genome sequence of the AIDS-associated pathogen Penicillium marneffei (ATCC18224) and its near taxonomic relative Talaromyces stipitatus (ATCC10500).</title>
        <authorList>
            <person name="Nierman W.C."/>
            <person name="Fedorova-Abrams N.D."/>
            <person name="Andrianopoulos A."/>
        </authorList>
    </citation>
    <scope>NUCLEOTIDE SEQUENCE [LARGE SCALE GENOMIC DNA]</scope>
    <source>
        <strain evidence="3">ATCC 18224 / CBS 334.59 / QM 7333</strain>
    </source>
</reference>